<dbReference type="Pfam" id="PF09479">
    <property type="entry name" value="Flg_new"/>
    <property type="match status" value="5"/>
</dbReference>
<evidence type="ECO:0000256" key="1">
    <source>
        <dbReference type="ARBA" id="ARBA00004196"/>
    </source>
</evidence>
<dbReference type="Pfam" id="PF16738">
    <property type="entry name" value="CBM26"/>
    <property type="match status" value="1"/>
</dbReference>
<comment type="caution">
    <text evidence="5">The sequence shown here is derived from an EMBL/GenBank/DDBJ whole genome shotgun (WGS) entry which is preliminary data.</text>
</comment>
<dbReference type="NCBIfam" id="TIGR02543">
    <property type="entry name" value="List_Bact_rpt"/>
    <property type="match status" value="3"/>
</dbReference>
<evidence type="ECO:0000313" key="6">
    <source>
        <dbReference type="Proteomes" id="UP001490816"/>
    </source>
</evidence>
<dbReference type="Proteomes" id="UP001490816">
    <property type="component" value="Unassembled WGS sequence"/>
</dbReference>
<keyword evidence="2" id="KW-0472">Membrane</keyword>
<evidence type="ECO:0000259" key="4">
    <source>
        <dbReference type="Pfam" id="PF18998"/>
    </source>
</evidence>
<comment type="subcellular location">
    <subcellularLocation>
        <location evidence="1">Cell envelope</location>
    </subcellularLocation>
</comment>
<dbReference type="InterPro" id="IPR044060">
    <property type="entry name" value="Bacterial_rp_domain"/>
</dbReference>
<dbReference type="InterPro" id="IPR031965">
    <property type="entry name" value="CBM26"/>
</dbReference>
<evidence type="ECO:0000256" key="2">
    <source>
        <dbReference type="SAM" id="Phobius"/>
    </source>
</evidence>
<feature type="domain" description="Bacterial repeat" evidence="4">
    <location>
        <begin position="1070"/>
        <end position="1144"/>
    </location>
</feature>
<feature type="domain" description="Starch-binding module 26" evidence="3">
    <location>
        <begin position="1151"/>
        <end position="1222"/>
    </location>
</feature>
<protein>
    <submittedName>
        <fullName evidence="5">InlB B-repeat-containing protein</fullName>
    </submittedName>
</protein>
<proteinExistence type="predicted"/>
<name>A0ABV1FAU8_9FIRM</name>
<reference evidence="5 6" key="1">
    <citation type="submission" date="2024-03" db="EMBL/GenBank/DDBJ databases">
        <title>Human intestinal bacterial collection.</title>
        <authorList>
            <person name="Pauvert C."/>
            <person name="Hitch T.C.A."/>
            <person name="Clavel T."/>
        </authorList>
    </citation>
    <scope>NUCLEOTIDE SEQUENCE [LARGE SCALE GENOMIC DNA]</scope>
    <source>
        <strain evidence="5 6">CLA-JM-H38</strain>
    </source>
</reference>
<dbReference type="InterPro" id="IPR013783">
    <property type="entry name" value="Ig-like_fold"/>
</dbReference>
<dbReference type="EMBL" id="JBBMEZ010000027">
    <property type="protein sequence ID" value="MEQ2470502.1"/>
    <property type="molecule type" value="Genomic_DNA"/>
</dbReference>
<dbReference type="RefSeq" id="WP_367286133.1">
    <property type="nucleotide sequence ID" value="NZ_JBBMEZ010000027.1"/>
</dbReference>
<dbReference type="InterPro" id="IPR042229">
    <property type="entry name" value="Listeria/Bacterioides_rpt_sf"/>
</dbReference>
<dbReference type="Gene3D" id="2.60.40.4270">
    <property type="entry name" value="Listeria-Bacteroides repeat domain"/>
    <property type="match status" value="6"/>
</dbReference>
<feature type="domain" description="Bacterial repeat" evidence="4">
    <location>
        <begin position="602"/>
        <end position="678"/>
    </location>
</feature>
<dbReference type="Gene3D" id="2.60.40.10">
    <property type="entry name" value="Immunoglobulins"/>
    <property type="match status" value="1"/>
</dbReference>
<keyword evidence="6" id="KW-1185">Reference proteome</keyword>
<keyword evidence="2" id="KW-1133">Transmembrane helix</keyword>
<gene>
    <name evidence="5" type="ORF">WMO39_09220</name>
</gene>
<organism evidence="5 6">
    <name type="scientific">Ruminococcoides intestinale</name>
    <dbReference type="NCBI Taxonomy" id="3133162"/>
    <lineage>
        <taxon>Bacteria</taxon>
        <taxon>Bacillati</taxon>
        <taxon>Bacillota</taxon>
        <taxon>Clostridia</taxon>
        <taxon>Eubacteriales</taxon>
        <taxon>Oscillospiraceae</taxon>
        <taxon>Ruminococcoides</taxon>
    </lineage>
</organism>
<feature type="transmembrane region" description="Helical" evidence="2">
    <location>
        <begin position="30"/>
        <end position="52"/>
    </location>
</feature>
<evidence type="ECO:0000313" key="5">
    <source>
        <dbReference type="EMBL" id="MEQ2470502.1"/>
    </source>
</evidence>
<keyword evidence="2" id="KW-0812">Transmembrane</keyword>
<dbReference type="InterPro" id="IPR013378">
    <property type="entry name" value="InlB-like_B-rpt"/>
</dbReference>
<sequence>MKERFALLAAYFKEKLAIGKKSGKEKRKSMILSIVALVEVLAIAIVSVSAWVETISTIKLDLNNGTIDNYVFTNANIGYGNSYDGNTIDLTKYFRQAGDVHLASATSANGTDVYFPTLAANGAPSGAYRKATVNDKNVNYIDFSFNVTAKRTKASFYFENVPTIKVNGADADEEKLRVSFVCYGSNTVVCGKSNSTTEVVAGTTLNTKKPENVKSFGSYTGSTAESPLFTVPADSKPHKVTMRVWLQDDSRETKYAGQTVTIDKFKLITQSPQAGELTFYDKTTGDPSLGAGWATKSNRAIWINQAGKSKYEKLSKDSSGNYFIKLGSDYTDNPNEIVTFYSCEPTVTSNPQNSYVAKWTTTLQAGVDADSQTFTAYGYMDSSNNGYGTWGEVQKILLSSEDSSTLPMTKVDGKYLAVDMYVQGSSTPIAMTFELNENASLSGWVAYLPNPNSDAARSITFKFTYNGKDYSISAPNRNSSVNYVITSQNTGYWAPPAIVSVHSTCEDEKDNNAVMGTVSVTGGMDGATRVKVTAGTKVTLTATPKSSKYTFRGWYSDASFTNPVELDNGGITATDTTKEYKFYARFERQYLVEGTAVTGASVDDSTGGTVTMEGKTSSKVSQNFLEGSSTSLTATARTGYDFVGWYYDEACTKSYSKENVIELNNIQENHSYYAQFKIKTFTVKAVAKQADGADVGTVEFTAPEAVAPGTSVTVTVNYGGSATFVAKPSKDGYKFVAWTDAEGNQIDLNSEYTRKNIKNDTTLYAKFELIDLDLKVYPVLDGKVNETVGTLNLGLGSAVTKIETTVKWGSTVTLKATAKETVSSQYKFEGWYTDLACTKKADSTILNNCAYSSDVIDTKAIKANLTLYANFIDVTPRTVTAKAYYNGAVDATAGTVKAGSSAAGATSQTIVTNGKSVTLKATLSDENMYIFSGWYDENGTLKSNELEYTTPKVTANCTYHAKFMIKTFEIKAVSVGSHGTVKFTSPVSDASKTSVSVTVNYNDSVTFLATPSASEGYKFVGWYDDYTGERVSTSEQYTVSKVTSKLTLNAKFELIKYKVNAQAVTDETISTTGGTIEFGNVADANAVEWGTAITLTANAKTGYEFKGWYSDAACTKAYVTDNTVNPLDITVKSNVTVYAKFAKKTDSTTTIYFESRNWGKYNAYVYASSDKSKYYSKTWPGSEATLDSDTGYYKYEFNTSDDGKFRVIVNNGSGLQYPGSNQPGLEGEIGKTYIFKSDSPKELEKFDPNAKVTITFDQSSVSWVTNGNARLFAYDTGKKKEYEMTYSNSKWTVSVPATVNNITFYRCTPKGFGTDKVQDDGSAGYWNLWSADNRGTKITYKATSDGFGSWQ</sequence>
<dbReference type="Pfam" id="PF18998">
    <property type="entry name" value="Flg_new_2"/>
    <property type="match status" value="2"/>
</dbReference>
<accession>A0ABV1FAU8</accession>
<evidence type="ECO:0000259" key="3">
    <source>
        <dbReference type="Pfam" id="PF16738"/>
    </source>
</evidence>